<dbReference type="AlphaFoldDB" id="A0A2V1CX40"/>
<name>A0A2V1CX40_9PLEO</name>
<sequence length="106" mass="11828">MLILIFILRRDTFDPSLPCTITLAGLKAGDNTLTLLMDTSMARIKVFVMSSDDFPWTDMFVANLSSSSYGTRENFDSVYPNPGESVVTGRAASVDSQLRRHLEYLD</sequence>
<keyword evidence="2" id="KW-1185">Reference proteome</keyword>
<dbReference type="Proteomes" id="UP000244855">
    <property type="component" value="Unassembled WGS sequence"/>
</dbReference>
<evidence type="ECO:0000313" key="1">
    <source>
        <dbReference type="EMBL" id="PVH90272.1"/>
    </source>
</evidence>
<dbReference type="EMBL" id="KZ806479">
    <property type="protein sequence ID" value="PVH90272.1"/>
    <property type="molecule type" value="Genomic_DNA"/>
</dbReference>
<protein>
    <submittedName>
        <fullName evidence="1">Uncharacterized protein</fullName>
    </submittedName>
</protein>
<organism evidence="1 2">
    <name type="scientific">Periconia macrospinosa</name>
    <dbReference type="NCBI Taxonomy" id="97972"/>
    <lineage>
        <taxon>Eukaryota</taxon>
        <taxon>Fungi</taxon>
        <taxon>Dikarya</taxon>
        <taxon>Ascomycota</taxon>
        <taxon>Pezizomycotina</taxon>
        <taxon>Dothideomycetes</taxon>
        <taxon>Pleosporomycetidae</taxon>
        <taxon>Pleosporales</taxon>
        <taxon>Massarineae</taxon>
        <taxon>Periconiaceae</taxon>
        <taxon>Periconia</taxon>
    </lineage>
</organism>
<evidence type="ECO:0000313" key="2">
    <source>
        <dbReference type="Proteomes" id="UP000244855"/>
    </source>
</evidence>
<reference evidence="1 2" key="1">
    <citation type="journal article" date="2018" name="Sci. Rep.">
        <title>Comparative genomics provides insights into the lifestyle and reveals functional heterogeneity of dark septate endophytic fungi.</title>
        <authorList>
            <person name="Knapp D.G."/>
            <person name="Nemeth J.B."/>
            <person name="Barry K."/>
            <person name="Hainaut M."/>
            <person name="Henrissat B."/>
            <person name="Johnson J."/>
            <person name="Kuo A."/>
            <person name="Lim J.H.P."/>
            <person name="Lipzen A."/>
            <person name="Nolan M."/>
            <person name="Ohm R.A."/>
            <person name="Tamas L."/>
            <person name="Grigoriev I.V."/>
            <person name="Spatafora J.W."/>
            <person name="Nagy L.G."/>
            <person name="Kovacs G.M."/>
        </authorList>
    </citation>
    <scope>NUCLEOTIDE SEQUENCE [LARGE SCALE GENOMIC DNA]</scope>
    <source>
        <strain evidence="1 2">DSE2036</strain>
    </source>
</reference>
<accession>A0A2V1CX40</accession>
<proteinExistence type="predicted"/>
<gene>
    <name evidence="1" type="ORF">DM02DRAFT_678714</name>
</gene>